<dbReference type="InterPro" id="IPR036249">
    <property type="entry name" value="Thioredoxin-like_sf"/>
</dbReference>
<dbReference type="SUPFAM" id="SSF52833">
    <property type="entry name" value="Thioredoxin-like"/>
    <property type="match status" value="1"/>
</dbReference>
<dbReference type="InterPro" id="IPR012336">
    <property type="entry name" value="Thioredoxin-like_fold"/>
</dbReference>
<dbReference type="EMBL" id="FCOR01000001">
    <property type="protein sequence ID" value="CVK15441.1"/>
    <property type="molecule type" value="Genomic_DNA"/>
</dbReference>
<dbReference type="InterPro" id="IPR017937">
    <property type="entry name" value="Thioredoxin_CS"/>
</dbReference>
<dbReference type="InterPro" id="IPR013766">
    <property type="entry name" value="Thioredoxin_domain"/>
</dbReference>
<evidence type="ECO:0000313" key="3">
    <source>
        <dbReference type="EMBL" id="CVK15441.1"/>
    </source>
</evidence>
<evidence type="ECO:0000313" key="4">
    <source>
        <dbReference type="Proteomes" id="UP000182761"/>
    </source>
</evidence>
<dbReference type="AlphaFoldDB" id="A0A0X3AM21"/>
<dbReference type="RefSeq" id="WP_055424665.1">
    <property type="nucleotide sequence ID" value="NZ_FCOR01000001.1"/>
</dbReference>
<organism evidence="3 4">
    <name type="scientific">Apibacter mensalis</name>
    <dbReference type="NCBI Taxonomy" id="1586267"/>
    <lineage>
        <taxon>Bacteria</taxon>
        <taxon>Pseudomonadati</taxon>
        <taxon>Bacteroidota</taxon>
        <taxon>Flavobacteriia</taxon>
        <taxon>Flavobacteriales</taxon>
        <taxon>Weeksellaceae</taxon>
        <taxon>Apibacter</taxon>
    </lineage>
</organism>
<evidence type="ECO:0000259" key="2">
    <source>
        <dbReference type="PROSITE" id="PS51352"/>
    </source>
</evidence>
<keyword evidence="1" id="KW-0676">Redox-active center</keyword>
<evidence type="ECO:0000256" key="1">
    <source>
        <dbReference type="ARBA" id="ARBA00023284"/>
    </source>
</evidence>
<dbReference type="STRING" id="1586267.GCA_001418685_00261"/>
<reference evidence="3 4" key="1">
    <citation type="submission" date="2016-01" db="EMBL/GenBank/DDBJ databases">
        <authorList>
            <person name="McClelland M."/>
            <person name="Jain A."/>
            <person name="Saraogi P."/>
            <person name="Mendelson R."/>
            <person name="Westerman R."/>
            <person name="SanMiguel P."/>
            <person name="Csonka L."/>
        </authorList>
    </citation>
    <scope>NUCLEOTIDE SEQUENCE [LARGE SCALE GENOMIC DNA]</scope>
    <source>
        <strain evidence="3 4">R-53146</strain>
    </source>
</reference>
<dbReference type="Proteomes" id="UP000182761">
    <property type="component" value="Unassembled WGS sequence"/>
</dbReference>
<protein>
    <submittedName>
        <fullName evidence="3">Thioredoxin-related protein</fullName>
    </submittedName>
</protein>
<dbReference type="Pfam" id="PF13098">
    <property type="entry name" value="Thioredoxin_2"/>
    <property type="match status" value="1"/>
</dbReference>
<name>A0A0X3AM21_9FLAO</name>
<dbReference type="Gene3D" id="3.40.30.10">
    <property type="entry name" value="Glutaredoxin"/>
    <property type="match status" value="1"/>
</dbReference>
<gene>
    <name evidence="3" type="ORF">Ga0061079_101260</name>
</gene>
<sequence length="166" mass="19062">MKNLFTLFFSLLLIGIAAQDKKLIQWKNLQEGDSLQIHGDTRLLFVDIFTDWCGPCKFLDKYTFQNQEVSSYINENFIPVKFNAELKESVTFKGNTYDYISNGQTGIQSWAYYALGGNLRYPSIALINKNGETVYVISGFMQPDEFLKTVKNVKSELDQNLAKDNR</sequence>
<accession>A0A0X3AM21</accession>
<dbReference type="PROSITE" id="PS51352">
    <property type="entry name" value="THIOREDOXIN_2"/>
    <property type="match status" value="1"/>
</dbReference>
<proteinExistence type="predicted"/>
<dbReference type="OrthoDB" id="9811036at2"/>
<keyword evidence="4" id="KW-1185">Reference proteome</keyword>
<feature type="domain" description="Thioredoxin" evidence="2">
    <location>
        <begin position="12"/>
        <end position="155"/>
    </location>
</feature>
<dbReference type="PROSITE" id="PS00194">
    <property type="entry name" value="THIOREDOXIN_1"/>
    <property type="match status" value="1"/>
</dbReference>